<dbReference type="PROSITE" id="PS50076">
    <property type="entry name" value="DNAJ_2"/>
    <property type="match status" value="1"/>
</dbReference>
<proteinExistence type="predicted"/>
<evidence type="ECO:0000256" key="1">
    <source>
        <dbReference type="SAM" id="Coils"/>
    </source>
</evidence>
<feature type="domain" description="J" evidence="3">
    <location>
        <begin position="17"/>
        <end position="84"/>
    </location>
</feature>
<feature type="coiled-coil region" evidence="1">
    <location>
        <begin position="104"/>
        <end position="147"/>
    </location>
</feature>
<dbReference type="Pfam" id="PF00226">
    <property type="entry name" value="DnaJ"/>
    <property type="match status" value="1"/>
</dbReference>
<dbReference type="SUPFAM" id="SSF46565">
    <property type="entry name" value="Chaperone J-domain"/>
    <property type="match status" value="1"/>
</dbReference>
<dbReference type="PANTHER" id="PTHR43908:SF3">
    <property type="entry name" value="AT29763P-RELATED"/>
    <property type="match status" value="1"/>
</dbReference>
<dbReference type="Proteomes" id="UP000031737">
    <property type="component" value="Unassembled WGS sequence"/>
</dbReference>
<dbReference type="InterPro" id="IPR036869">
    <property type="entry name" value="J_dom_sf"/>
</dbReference>
<dbReference type="PANTHER" id="PTHR43908">
    <property type="entry name" value="AT29763P-RELATED"/>
    <property type="match status" value="1"/>
</dbReference>
<comment type="caution">
    <text evidence="4">The sequence shown here is derived from an EMBL/GenBank/DDBJ whole genome shotgun (WGS) entry which is preliminary data.</text>
</comment>
<sequence>MNTNTVQVRKETILNLSYYEIFSLDPSASDVDFNSVHRAYRRFALLFHPDKDPSPAARLAFERVKLAAETLTDPLKRREYDDMMQKSHRHTGHGPASAWQQQQREEMEEEARVADMILRQKEAATAAKVAERREEEMEKEAAAKQMLHELTNVLTTPFKRMEAELVHEWDIDEDLLRMKKKEVESLLQKLRGYNEGCGQQARTTTAYATVGKRGRDE</sequence>
<dbReference type="GO" id="GO:0071218">
    <property type="term" value="P:cellular response to misfolded protein"/>
    <property type="evidence" value="ECO:0007669"/>
    <property type="project" value="TreeGrafter"/>
</dbReference>
<reference evidence="4 5" key="1">
    <citation type="submission" date="2013-07" db="EMBL/GenBank/DDBJ databases">
        <authorList>
            <person name="Stoco P.H."/>
            <person name="Wagner G."/>
            <person name="Gerber A."/>
            <person name="Zaha A."/>
            <person name="Thompson C."/>
            <person name="Bartholomeu D.C."/>
            <person name="Luckemeyer D.D."/>
            <person name="Bahia D."/>
            <person name="Loreto E."/>
            <person name="Prestes E.B."/>
            <person name="Lima F.M."/>
            <person name="Rodrigues-Luiz G."/>
            <person name="Vallejo G.A."/>
            <person name="Filho J.F."/>
            <person name="Monteiro K.M."/>
            <person name="Tyler K.M."/>
            <person name="de Almeida L.G."/>
            <person name="Ortiz M.F."/>
            <person name="Siervo M.A."/>
            <person name="de Moraes M.H."/>
            <person name="Cunha O.L."/>
            <person name="Mendonca-Neto R."/>
            <person name="Silva R."/>
            <person name="Teixeira S.M."/>
            <person name="Murta S.M."/>
            <person name="Sincero T.C."/>
            <person name="Mendes T.A."/>
            <person name="Urmenyi T.P."/>
            <person name="Silva V.G."/>
            <person name="da Rocha W.D."/>
            <person name="Andersson B."/>
            <person name="Romanha A.J."/>
            <person name="Steindel M."/>
            <person name="de Vasconcelos A.T."/>
            <person name="Grisard E.C."/>
        </authorList>
    </citation>
    <scope>NUCLEOTIDE SEQUENCE [LARGE SCALE GENOMIC DNA]</scope>
    <source>
        <strain evidence="4 5">SC58</strain>
    </source>
</reference>
<evidence type="ECO:0000259" key="3">
    <source>
        <dbReference type="PROSITE" id="PS50076"/>
    </source>
</evidence>
<keyword evidence="1" id="KW-0175">Coiled coil</keyword>
<evidence type="ECO:0000313" key="4">
    <source>
        <dbReference type="EMBL" id="ESL08985.1"/>
    </source>
</evidence>
<dbReference type="OrthoDB" id="10250354at2759"/>
<dbReference type="CDD" id="cd06257">
    <property type="entry name" value="DnaJ"/>
    <property type="match status" value="1"/>
</dbReference>
<dbReference type="EMBL" id="AUPL01003302">
    <property type="protein sequence ID" value="ESL08985.1"/>
    <property type="molecule type" value="Genomic_DNA"/>
</dbReference>
<accession>A0A061J3S6</accession>
<dbReference type="SMART" id="SM00271">
    <property type="entry name" value="DnaJ"/>
    <property type="match status" value="1"/>
</dbReference>
<dbReference type="GO" id="GO:0005789">
    <property type="term" value="C:endoplasmic reticulum membrane"/>
    <property type="evidence" value="ECO:0007669"/>
    <property type="project" value="TreeGrafter"/>
</dbReference>
<dbReference type="InterPro" id="IPR051100">
    <property type="entry name" value="DnaJ_subfamily_B/C"/>
</dbReference>
<evidence type="ECO:0000256" key="2">
    <source>
        <dbReference type="SAM" id="MobiDB-lite"/>
    </source>
</evidence>
<dbReference type="Gene3D" id="1.10.287.110">
    <property type="entry name" value="DnaJ domain"/>
    <property type="match status" value="1"/>
</dbReference>
<dbReference type="AlphaFoldDB" id="A0A061J3S6"/>
<protein>
    <submittedName>
        <fullName evidence="4">DnaJ chaperone protein</fullName>
    </submittedName>
</protein>
<organism evidence="4 5">
    <name type="scientific">Trypanosoma rangeli SC58</name>
    <dbReference type="NCBI Taxonomy" id="429131"/>
    <lineage>
        <taxon>Eukaryota</taxon>
        <taxon>Discoba</taxon>
        <taxon>Euglenozoa</taxon>
        <taxon>Kinetoplastea</taxon>
        <taxon>Metakinetoplastina</taxon>
        <taxon>Trypanosomatida</taxon>
        <taxon>Trypanosomatidae</taxon>
        <taxon>Trypanosoma</taxon>
        <taxon>Herpetosoma</taxon>
    </lineage>
</organism>
<name>A0A061J3S6_TRYRA</name>
<evidence type="ECO:0000313" key="5">
    <source>
        <dbReference type="Proteomes" id="UP000031737"/>
    </source>
</evidence>
<dbReference type="VEuPathDB" id="TriTrypDB:TRSC58_03302"/>
<feature type="region of interest" description="Disordered" evidence="2">
    <location>
        <begin position="77"/>
        <end position="102"/>
    </location>
</feature>
<dbReference type="GO" id="GO:0030544">
    <property type="term" value="F:Hsp70 protein binding"/>
    <property type="evidence" value="ECO:0007669"/>
    <property type="project" value="TreeGrafter"/>
</dbReference>
<keyword evidence="5" id="KW-1185">Reference proteome</keyword>
<gene>
    <name evidence="4" type="ORF">TRSC58_03302</name>
</gene>
<dbReference type="PRINTS" id="PR00625">
    <property type="entry name" value="JDOMAIN"/>
</dbReference>
<dbReference type="InterPro" id="IPR001623">
    <property type="entry name" value="DnaJ_domain"/>
</dbReference>